<reference evidence="1 2" key="1">
    <citation type="submission" date="2020-07" db="EMBL/GenBank/DDBJ databases">
        <title>Sequencing the genomes of 1000 actinobacteria strains.</title>
        <authorList>
            <person name="Klenk H.-P."/>
        </authorList>
    </citation>
    <scope>NUCLEOTIDE SEQUENCE [LARGE SCALE GENOMIC DNA]</scope>
    <source>
        <strain evidence="1 2">DSM 103164</strain>
    </source>
</reference>
<sequence>MARRYPDEARAAARTAYTRIEPLHVVAYFNPEAQAASEGVQADPRAWYFGVRAQPMGEAAPAVVAAAFHSFNPVMVDRVWPRVLKVGLETLAGARTEMLDRALRTAFGELVDSPDLPALVDAISDLNATLPLGGRPLGAAWAEAPATGIDHVDLWQELTILREWRGDGHIAVLNHAGLGRVEAIALHLAEHPDPPKGHVGGPPREQALKLRDWSESDWQDAVAALVERGLIEPAGGRLSEAGVELIDELEAATDDAAAYPWREAEARELLERLRPFTKAVLASGFLPWVAARGGS</sequence>
<dbReference type="RefSeq" id="WP_179445052.1">
    <property type="nucleotide sequence ID" value="NZ_JACBZS010000001.1"/>
</dbReference>
<dbReference type="EMBL" id="JACBZS010000001">
    <property type="protein sequence ID" value="NYI71193.1"/>
    <property type="molecule type" value="Genomic_DNA"/>
</dbReference>
<proteinExistence type="predicted"/>
<evidence type="ECO:0008006" key="3">
    <source>
        <dbReference type="Google" id="ProtNLM"/>
    </source>
</evidence>
<evidence type="ECO:0000313" key="2">
    <source>
        <dbReference type="Proteomes" id="UP000527616"/>
    </source>
</evidence>
<protein>
    <recommendedName>
        <fullName evidence="3">SalK</fullName>
    </recommendedName>
</protein>
<comment type="caution">
    <text evidence="1">The sequence shown here is derived from an EMBL/GenBank/DDBJ whole genome shotgun (WGS) entry which is preliminary data.</text>
</comment>
<dbReference type="Pfam" id="PF21863">
    <property type="entry name" value="HTH_67"/>
    <property type="match status" value="1"/>
</dbReference>
<accession>A0A7Z0IL41</accession>
<dbReference type="AlphaFoldDB" id="A0A7Z0IL41"/>
<gene>
    <name evidence="1" type="ORF">GGQ54_001753</name>
</gene>
<keyword evidence="2" id="KW-1185">Reference proteome</keyword>
<organism evidence="1 2">
    <name type="scientific">Naumannella cuiyingiana</name>
    <dbReference type="NCBI Taxonomy" id="1347891"/>
    <lineage>
        <taxon>Bacteria</taxon>
        <taxon>Bacillati</taxon>
        <taxon>Actinomycetota</taxon>
        <taxon>Actinomycetes</taxon>
        <taxon>Propionibacteriales</taxon>
        <taxon>Propionibacteriaceae</taxon>
        <taxon>Naumannella</taxon>
    </lineage>
</organism>
<evidence type="ECO:0000313" key="1">
    <source>
        <dbReference type="EMBL" id="NYI71193.1"/>
    </source>
</evidence>
<dbReference type="NCBIfam" id="NF047719">
    <property type="entry name" value="SCO6745_fam_HTH"/>
    <property type="match status" value="1"/>
</dbReference>
<dbReference type="InterPro" id="IPR054058">
    <property type="entry name" value="HTH_67"/>
</dbReference>
<name>A0A7Z0IL41_9ACTN</name>
<dbReference type="Proteomes" id="UP000527616">
    <property type="component" value="Unassembled WGS sequence"/>
</dbReference>